<feature type="transmembrane region" description="Helical" evidence="5">
    <location>
        <begin position="219"/>
        <end position="242"/>
    </location>
</feature>
<feature type="transmembrane region" description="Helical" evidence="5">
    <location>
        <begin position="70"/>
        <end position="93"/>
    </location>
</feature>
<dbReference type="RefSeq" id="WP_189399127.1">
    <property type="nucleotide sequence ID" value="NZ_BMXA01000002.1"/>
</dbReference>
<dbReference type="Gene3D" id="6.10.280.80">
    <property type="entry name" value="NCX, peripheral helical region"/>
    <property type="match status" value="1"/>
</dbReference>
<accession>A0A918VK68</accession>
<name>A0A918VK68_9GAMM</name>
<feature type="transmembrane region" description="Helical" evidence="5">
    <location>
        <begin position="249"/>
        <end position="269"/>
    </location>
</feature>
<keyword evidence="4 5" id="KW-0472">Membrane</keyword>
<dbReference type="Proteomes" id="UP000614811">
    <property type="component" value="Unassembled WGS sequence"/>
</dbReference>
<dbReference type="NCBIfam" id="TIGR00367">
    <property type="entry name" value="calcium/sodium antiporter"/>
    <property type="match status" value="1"/>
</dbReference>
<keyword evidence="2 5" id="KW-0812">Transmembrane</keyword>
<dbReference type="PANTHER" id="PTHR10846:SF8">
    <property type="entry name" value="INNER MEMBRANE PROTEIN YRBG"/>
    <property type="match status" value="1"/>
</dbReference>
<gene>
    <name evidence="7" type="ORF">GCM10008090_11900</name>
</gene>
<evidence type="ECO:0000256" key="1">
    <source>
        <dbReference type="ARBA" id="ARBA00004141"/>
    </source>
</evidence>
<keyword evidence="3 5" id="KW-1133">Transmembrane helix</keyword>
<feature type="transmembrane region" description="Helical" evidence="5">
    <location>
        <begin position="187"/>
        <end position="207"/>
    </location>
</feature>
<feature type="domain" description="Sodium/calcium exchanger membrane region" evidence="6">
    <location>
        <begin position="6"/>
        <end position="145"/>
    </location>
</feature>
<protein>
    <submittedName>
        <fullName evidence="7">Sodium:calcium antiporter</fullName>
    </submittedName>
</protein>
<feature type="transmembrane region" description="Helical" evidence="5">
    <location>
        <begin position="6"/>
        <end position="25"/>
    </location>
</feature>
<evidence type="ECO:0000259" key="6">
    <source>
        <dbReference type="Pfam" id="PF01699"/>
    </source>
</evidence>
<dbReference type="GO" id="GO:0005886">
    <property type="term" value="C:plasma membrane"/>
    <property type="evidence" value="ECO:0007669"/>
    <property type="project" value="TreeGrafter"/>
</dbReference>
<evidence type="ECO:0000313" key="8">
    <source>
        <dbReference type="Proteomes" id="UP000614811"/>
    </source>
</evidence>
<feature type="domain" description="Sodium/calcium exchanger membrane region" evidence="6">
    <location>
        <begin position="187"/>
        <end position="326"/>
    </location>
</feature>
<evidence type="ECO:0000256" key="3">
    <source>
        <dbReference type="ARBA" id="ARBA00022989"/>
    </source>
</evidence>
<dbReference type="PANTHER" id="PTHR10846">
    <property type="entry name" value="SODIUM/POTASSIUM/CALCIUM EXCHANGER"/>
    <property type="match status" value="1"/>
</dbReference>
<evidence type="ECO:0000256" key="5">
    <source>
        <dbReference type="SAM" id="Phobius"/>
    </source>
</evidence>
<dbReference type="Pfam" id="PF01699">
    <property type="entry name" value="Na_Ca_ex"/>
    <property type="match status" value="2"/>
</dbReference>
<feature type="transmembrane region" description="Helical" evidence="5">
    <location>
        <begin position="309"/>
        <end position="328"/>
    </location>
</feature>
<dbReference type="InterPro" id="IPR004837">
    <property type="entry name" value="NaCa_Exmemb"/>
</dbReference>
<proteinExistence type="predicted"/>
<feature type="transmembrane region" description="Helical" evidence="5">
    <location>
        <begin position="105"/>
        <end position="122"/>
    </location>
</feature>
<organism evidence="7 8">
    <name type="scientific">Arenicella chitinivorans</name>
    <dbReference type="NCBI Taxonomy" id="1329800"/>
    <lineage>
        <taxon>Bacteria</taxon>
        <taxon>Pseudomonadati</taxon>
        <taxon>Pseudomonadota</taxon>
        <taxon>Gammaproteobacteria</taxon>
        <taxon>Arenicellales</taxon>
        <taxon>Arenicellaceae</taxon>
        <taxon>Arenicella</taxon>
    </lineage>
</organism>
<dbReference type="GO" id="GO:0008273">
    <property type="term" value="F:calcium, potassium:sodium antiporter activity"/>
    <property type="evidence" value="ECO:0007669"/>
    <property type="project" value="TreeGrafter"/>
</dbReference>
<dbReference type="GO" id="GO:0005262">
    <property type="term" value="F:calcium channel activity"/>
    <property type="evidence" value="ECO:0007669"/>
    <property type="project" value="TreeGrafter"/>
</dbReference>
<sequence length="330" mass="34151">MSIALAIIFIISGFFLLMWSADLLVDNASELAGRLGISPLLVGIIIVGFGTSAPELFVSAMAALDDKGNLALGNALGSNITNIGLVLGSAALIRVLPIASSTAKVDIPMVLATGLVAVLVVIDGTLSHIDGALLLAILIAYLVWSARSSGASQHPQMTAEELVASVHEHDVLAVTHPKGKSTLTASLYTIASIVLLILASRILVLGATTIAEYFNVSELIIGLTIVAIGTSLPELAAAVAAARKGVHDMIIGNIIGSNIFNTLGVLGLTGALRSTAIDTSALWRDFPIMLTFTVVMMLLALFRRQIGRLAGGCLLAAYIGYVAFLVVASV</sequence>
<comment type="subcellular location">
    <subcellularLocation>
        <location evidence="1">Membrane</location>
        <topology evidence="1">Multi-pass membrane protein</topology>
    </subcellularLocation>
</comment>
<evidence type="ECO:0000256" key="2">
    <source>
        <dbReference type="ARBA" id="ARBA00022692"/>
    </source>
</evidence>
<dbReference type="GO" id="GO:0006874">
    <property type="term" value="P:intracellular calcium ion homeostasis"/>
    <property type="evidence" value="ECO:0007669"/>
    <property type="project" value="TreeGrafter"/>
</dbReference>
<comment type="caution">
    <text evidence="7">The sequence shown here is derived from an EMBL/GenBank/DDBJ whole genome shotgun (WGS) entry which is preliminary data.</text>
</comment>
<dbReference type="InterPro" id="IPR004481">
    <property type="entry name" value="K/Na/Ca-exchanger"/>
</dbReference>
<reference evidence="7" key="1">
    <citation type="journal article" date="2014" name="Int. J. Syst. Evol. Microbiol.">
        <title>Complete genome sequence of Corynebacterium casei LMG S-19264T (=DSM 44701T), isolated from a smear-ripened cheese.</title>
        <authorList>
            <consortium name="US DOE Joint Genome Institute (JGI-PGF)"/>
            <person name="Walter F."/>
            <person name="Albersmeier A."/>
            <person name="Kalinowski J."/>
            <person name="Ruckert C."/>
        </authorList>
    </citation>
    <scope>NUCLEOTIDE SEQUENCE</scope>
    <source>
        <strain evidence="7">KCTC 12711</strain>
    </source>
</reference>
<evidence type="ECO:0000256" key="4">
    <source>
        <dbReference type="ARBA" id="ARBA00023136"/>
    </source>
</evidence>
<feature type="transmembrane region" description="Helical" evidence="5">
    <location>
        <begin position="37"/>
        <end position="64"/>
    </location>
</feature>
<keyword evidence="8" id="KW-1185">Reference proteome</keyword>
<reference evidence="7" key="2">
    <citation type="submission" date="2020-09" db="EMBL/GenBank/DDBJ databases">
        <authorList>
            <person name="Sun Q."/>
            <person name="Kim S."/>
        </authorList>
    </citation>
    <scope>NUCLEOTIDE SEQUENCE</scope>
    <source>
        <strain evidence="7">KCTC 12711</strain>
    </source>
</reference>
<dbReference type="InterPro" id="IPR044880">
    <property type="entry name" value="NCX_ion-bd_dom_sf"/>
</dbReference>
<evidence type="ECO:0000313" key="7">
    <source>
        <dbReference type="EMBL" id="GHA04202.1"/>
    </source>
</evidence>
<feature type="transmembrane region" description="Helical" evidence="5">
    <location>
        <begin position="281"/>
        <end position="302"/>
    </location>
</feature>
<dbReference type="AlphaFoldDB" id="A0A918VK68"/>
<dbReference type="EMBL" id="BMXA01000002">
    <property type="protein sequence ID" value="GHA04202.1"/>
    <property type="molecule type" value="Genomic_DNA"/>
</dbReference>
<dbReference type="Gene3D" id="1.20.1420.30">
    <property type="entry name" value="NCX, central ion-binding region"/>
    <property type="match status" value="2"/>
</dbReference>